<feature type="compositionally biased region" description="Acidic residues" evidence="1">
    <location>
        <begin position="69"/>
        <end position="99"/>
    </location>
</feature>
<dbReference type="InterPro" id="IPR038991">
    <property type="entry name" value="CAAP1"/>
</dbReference>
<feature type="compositionally biased region" description="Acidic residues" evidence="1">
    <location>
        <begin position="107"/>
        <end position="124"/>
    </location>
</feature>
<dbReference type="GO" id="GO:0042981">
    <property type="term" value="P:regulation of apoptotic process"/>
    <property type="evidence" value="ECO:0007669"/>
    <property type="project" value="InterPro"/>
</dbReference>
<reference evidence="2" key="1">
    <citation type="submission" date="2023-10" db="EMBL/GenBank/DDBJ databases">
        <title>Genome assembly of Pristionchus species.</title>
        <authorList>
            <person name="Yoshida K."/>
            <person name="Sommer R.J."/>
        </authorList>
    </citation>
    <scope>NUCLEOTIDE SEQUENCE</scope>
    <source>
        <strain evidence="2">RS5133</strain>
    </source>
</reference>
<comment type="caution">
    <text evidence="2">The sequence shown here is derived from an EMBL/GenBank/DDBJ whole genome shotgun (WGS) entry which is preliminary data.</text>
</comment>
<organism evidence="2 3">
    <name type="scientific">Pristionchus fissidentatus</name>
    <dbReference type="NCBI Taxonomy" id="1538716"/>
    <lineage>
        <taxon>Eukaryota</taxon>
        <taxon>Metazoa</taxon>
        <taxon>Ecdysozoa</taxon>
        <taxon>Nematoda</taxon>
        <taxon>Chromadorea</taxon>
        <taxon>Rhabditida</taxon>
        <taxon>Rhabditina</taxon>
        <taxon>Diplogasteromorpha</taxon>
        <taxon>Diplogasteroidea</taxon>
        <taxon>Neodiplogasteridae</taxon>
        <taxon>Pristionchus</taxon>
    </lineage>
</organism>
<evidence type="ECO:0000256" key="1">
    <source>
        <dbReference type="SAM" id="MobiDB-lite"/>
    </source>
</evidence>
<dbReference type="Proteomes" id="UP001432322">
    <property type="component" value="Unassembled WGS sequence"/>
</dbReference>
<accession>A0AAV5V404</accession>
<evidence type="ECO:0000313" key="2">
    <source>
        <dbReference type="EMBL" id="GMT14332.1"/>
    </source>
</evidence>
<dbReference type="EMBL" id="BTSY01000002">
    <property type="protein sequence ID" value="GMT14332.1"/>
    <property type="molecule type" value="Genomic_DNA"/>
</dbReference>
<name>A0AAV5V404_9BILA</name>
<dbReference type="AlphaFoldDB" id="A0AAV5V404"/>
<protein>
    <submittedName>
        <fullName evidence="2">Uncharacterized protein</fullName>
    </submittedName>
</protein>
<sequence>MDDFCITDRHRLATELIAALPQSELNHMFPPCLRDKSHQEIFNSIKELLECMSKDRIEALLKGEVYTSGEEEEEEAENGEMENTVDIESDDTVEEDDCKSEERTSEVEEEEEEEEEVESEEEEIQLIPLSPEGNRDGREEGEVKSSPEYSFSP</sequence>
<dbReference type="Pfam" id="PF15335">
    <property type="entry name" value="CAAP1"/>
    <property type="match status" value="1"/>
</dbReference>
<gene>
    <name evidence="2" type="ORF">PFISCL1PPCAC_5629</name>
</gene>
<feature type="compositionally biased region" description="Basic and acidic residues" evidence="1">
    <location>
        <begin position="133"/>
        <end position="145"/>
    </location>
</feature>
<evidence type="ECO:0000313" key="3">
    <source>
        <dbReference type="Proteomes" id="UP001432322"/>
    </source>
</evidence>
<keyword evidence="3" id="KW-1185">Reference proteome</keyword>
<proteinExistence type="predicted"/>
<feature type="region of interest" description="Disordered" evidence="1">
    <location>
        <begin position="64"/>
        <end position="153"/>
    </location>
</feature>